<dbReference type="GO" id="GO:0003841">
    <property type="term" value="F:1-acylglycerol-3-phosphate O-acyltransferase activity"/>
    <property type="evidence" value="ECO:0007669"/>
    <property type="project" value="TreeGrafter"/>
</dbReference>
<dbReference type="Proteomes" id="UP000824093">
    <property type="component" value="Unassembled WGS sequence"/>
</dbReference>
<reference evidence="4" key="2">
    <citation type="journal article" date="2021" name="PeerJ">
        <title>Extensive microbial diversity within the chicken gut microbiome revealed by metagenomics and culture.</title>
        <authorList>
            <person name="Gilroy R."/>
            <person name="Ravi A."/>
            <person name="Getino M."/>
            <person name="Pursley I."/>
            <person name="Horton D.L."/>
            <person name="Alikhan N.F."/>
            <person name="Baker D."/>
            <person name="Gharbi K."/>
            <person name="Hall N."/>
            <person name="Watson M."/>
            <person name="Adriaenssens E.M."/>
            <person name="Foster-Nyarko E."/>
            <person name="Jarju S."/>
            <person name="Secka A."/>
            <person name="Antonio M."/>
            <person name="Oren A."/>
            <person name="Chaudhuri R.R."/>
            <person name="La Ragione R."/>
            <person name="Hildebrand F."/>
            <person name="Pallen M.J."/>
        </authorList>
    </citation>
    <scope>NUCLEOTIDE SEQUENCE</scope>
    <source>
        <strain evidence="4">CHK195-15760</strain>
    </source>
</reference>
<sequence length="198" mass="23076">MHTISKKIVRILCCHFLYRVRYWNFERLEQEKKCLICPSHSNIFDPTFLYPKVDNLSIMAKAEIFKNKLLAKIWNYYGVFPVNREKIDVKSTMHALKLFENTEERRLLIFPEGGILKKPEEVGVKVKNGAVFIAAEAEVPIIPVYITRGPKLFSKVDVIVGKPMYISKQIAKDKTKVREKSKELIRTIYQLKEGKTND</sequence>
<reference evidence="4" key="1">
    <citation type="submission" date="2020-10" db="EMBL/GenBank/DDBJ databases">
        <authorList>
            <person name="Gilroy R."/>
        </authorList>
    </citation>
    <scope>NUCLEOTIDE SEQUENCE</scope>
    <source>
        <strain evidence="4">CHK195-15760</strain>
    </source>
</reference>
<dbReference type="GO" id="GO:0006654">
    <property type="term" value="P:phosphatidic acid biosynthetic process"/>
    <property type="evidence" value="ECO:0007669"/>
    <property type="project" value="TreeGrafter"/>
</dbReference>
<accession>A0A9D1SA39</accession>
<evidence type="ECO:0000259" key="3">
    <source>
        <dbReference type="SMART" id="SM00563"/>
    </source>
</evidence>
<evidence type="ECO:0000256" key="2">
    <source>
        <dbReference type="ARBA" id="ARBA00023315"/>
    </source>
</evidence>
<proteinExistence type="predicted"/>
<dbReference type="SUPFAM" id="SSF69593">
    <property type="entry name" value="Glycerol-3-phosphate (1)-acyltransferase"/>
    <property type="match status" value="1"/>
</dbReference>
<comment type="caution">
    <text evidence="4">The sequence shown here is derived from an EMBL/GenBank/DDBJ whole genome shotgun (WGS) entry which is preliminary data.</text>
</comment>
<dbReference type="PANTHER" id="PTHR10434">
    <property type="entry name" value="1-ACYL-SN-GLYCEROL-3-PHOSPHATE ACYLTRANSFERASE"/>
    <property type="match status" value="1"/>
</dbReference>
<evidence type="ECO:0000313" key="4">
    <source>
        <dbReference type="EMBL" id="HIU52028.1"/>
    </source>
</evidence>
<dbReference type="EMBL" id="DVNH01000041">
    <property type="protein sequence ID" value="HIU52028.1"/>
    <property type="molecule type" value="Genomic_DNA"/>
</dbReference>
<gene>
    <name evidence="4" type="ORF">IAB70_05380</name>
</gene>
<keyword evidence="1" id="KW-0808">Transferase</keyword>
<dbReference type="Pfam" id="PF01553">
    <property type="entry name" value="Acyltransferase"/>
    <property type="match status" value="1"/>
</dbReference>
<keyword evidence="2 4" id="KW-0012">Acyltransferase</keyword>
<dbReference type="SMART" id="SM00563">
    <property type="entry name" value="PlsC"/>
    <property type="match status" value="1"/>
</dbReference>
<evidence type="ECO:0000313" key="5">
    <source>
        <dbReference type="Proteomes" id="UP000824093"/>
    </source>
</evidence>
<dbReference type="CDD" id="cd07989">
    <property type="entry name" value="LPLAT_AGPAT-like"/>
    <property type="match status" value="1"/>
</dbReference>
<evidence type="ECO:0000256" key="1">
    <source>
        <dbReference type="ARBA" id="ARBA00022679"/>
    </source>
</evidence>
<protein>
    <submittedName>
        <fullName evidence="4">1-acyl-sn-glycerol-3-phosphate acyltransferase</fullName>
    </submittedName>
</protein>
<feature type="domain" description="Phospholipid/glycerol acyltransferase" evidence="3">
    <location>
        <begin position="34"/>
        <end position="149"/>
    </location>
</feature>
<dbReference type="AlphaFoldDB" id="A0A9D1SA39"/>
<name>A0A9D1SA39_9FIRM</name>
<dbReference type="InterPro" id="IPR002123">
    <property type="entry name" value="Plipid/glycerol_acylTrfase"/>
</dbReference>
<dbReference type="PANTHER" id="PTHR10434:SF40">
    <property type="entry name" value="1-ACYL-SN-GLYCEROL-3-PHOSPHATE ACYLTRANSFERASE"/>
    <property type="match status" value="1"/>
</dbReference>
<organism evidence="4 5">
    <name type="scientific">Candidatus Merdicola faecigallinarum</name>
    <dbReference type="NCBI Taxonomy" id="2840862"/>
    <lineage>
        <taxon>Bacteria</taxon>
        <taxon>Bacillati</taxon>
        <taxon>Bacillota</taxon>
        <taxon>Clostridia</taxon>
        <taxon>Candidatus Merdicola</taxon>
    </lineage>
</organism>